<dbReference type="Pfam" id="PF25485">
    <property type="entry name" value="DUF7908"/>
    <property type="match status" value="1"/>
</dbReference>
<feature type="domain" description="DUF7908" evidence="3">
    <location>
        <begin position="173"/>
        <end position="304"/>
    </location>
</feature>
<dbReference type="InterPro" id="IPR057230">
    <property type="entry name" value="DUF7908"/>
</dbReference>
<evidence type="ECO:0000256" key="2">
    <source>
        <dbReference type="SAM" id="SignalP"/>
    </source>
</evidence>
<feature type="compositionally biased region" description="Low complexity" evidence="1">
    <location>
        <begin position="321"/>
        <end position="336"/>
    </location>
</feature>
<feature type="region of interest" description="Disordered" evidence="1">
    <location>
        <begin position="321"/>
        <end position="599"/>
    </location>
</feature>
<keyword evidence="5" id="KW-1185">Reference proteome</keyword>
<reference evidence="4" key="1">
    <citation type="submission" date="2021-04" db="EMBL/GenBank/DDBJ databases">
        <title>Draft genome of Fusarium avenaceum strain F156N33, isolated from an atmospheric sample in Virginia.</title>
        <authorList>
            <person name="Yang S."/>
            <person name="Vinatzer B.A."/>
            <person name="Coleman J."/>
        </authorList>
    </citation>
    <scope>NUCLEOTIDE SEQUENCE</scope>
    <source>
        <strain evidence="4">F156N33</strain>
    </source>
</reference>
<dbReference type="Proteomes" id="UP000782241">
    <property type="component" value="Unassembled WGS sequence"/>
</dbReference>
<feature type="chain" id="PRO_5040299540" description="DUF7908 domain-containing protein" evidence="2">
    <location>
        <begin position="19"/>
        <end position="599"/>
    </location>
</feature>
<proteinExistence type="predicted"/>
<sequence>MKSHISIAVVLGAAGVIAAPDHGVPELNTFCITYLSTYLVPVSQNASSTNDQFTLNPPFLTTVDGTIITLTDEPPQLTTVDGTTFTLTGQPDLTSNPTDSLTALTSGEIASSVLASFISESSSIQIDPTEALTSGTQTGTSTDEPPLLTTIDLGTTTITAVIPTSSGIIEPQGEAVILAVNLENDNQRRSVHKRTLGGFVGLNDPNVCTFASTFNFAEDQLFVSGLPIFYSPGDTNKELIGEDNRPGDAVTRGFTIAGGALGFRNANLPGGAASFCQTGDGRVFIVFTDGPPECVPVVLLVYSVQRCQNGRIVGLETTTTSGTATSQVVSTDSSTVIESTQSKSVTDSVASSSSASPPSSSQFQSQSVAPVSQTTNSEASTAASSTVEESTTSTESTTAEVSVSEASTTESLAATETTDAPSTEAVDTTAATTDTTSQPTLDSSQLPETVVSTGTEATTSDALESTTQSAIDTETPTADDTTTGATTAETTTAETTTAGESETSTIAVDTTTTEATTAEDTTAEPTTTDITTGETTPRDTTTAAYTTTTAAEDTTTSLDDTTTAAEDTTTTTEAPVAQDTTTTEAPVVQQTTTNQATTA</sequence>
<organism evidence="4 5">
    <name type="scientific">Fusarium avenaceum</name>
    <dbReference type="NCBI Taxonomy" id="40199"/>
    <lineage>
        <taxon>Eukaryota</taxon>
        <taxon>Fungi</taxon>
        <taxon>Dikarya</taxon>
        <taxon>Ascomycota</taxon>
        <taxon>Pezizomycotina</taxon>
        <taxon>Sordariomycetes</taxon>
        <taxon>Hypocreomycetidae</taxon>
        <taxon>Hypocreales</taxon>
        <taxon>Nectriaceae</taxon>
        <taxon>Fusarium</taxon>
        <taxon>Fusarium tricinctum species complex</taxon>
    </lineage>
</organism>
<evidence type="ECO:0000259" key="3">
    <source>
        <dbReference type="Pfam" id="PF25485"/>
    </source>
</evidence>
<evidence type="ECO:0000313" key="5">
    <source>
        <dbReference type="Proteomes" id="UP000782241"/>
    </source>
</evidence>
<evidence type="ECO:0000313" key="4">
    <source>
        <dbReference type="EMBL" id="KAG5659551.1"/>
    </source>
</evidence>
<dbReference type="EMBL" id="JAGPUO010000011">
    <property type="protein sequence ID" value="KAG5659551.1"/>
    <property type="molecule type" value="Genomic_DNA"/>
</dbReference>
<evidence type="ECO:0000256" key="1">
    <source>
        <dbReference type="SAM" id="MobiDB-lite"/>
    </source>
</evidence>
<feature type="signal peptide" evidence="2">
    <location>
        <begin position="1"/>
        <end position="18"/>
    </location>
</feature>
<comment type="caution">
    <text evidence="4">The sequence shown here is derived from an EMBL/GenBank/DDBJ whole genome shotgun (WGS) entry which is preliminary data.</text>
</comment>
<name>A0A9P7KUL7_9HYPO</name>
<feature type="compositionally biased region" description="Low complexity" evidence="1">
    <location>
        <begin position="348"/>
        <end position="444"/>
    </location>
</feature>
<feature type="compositionally biased region" description="Polar residues" evidence="1">
    <location>
        <begin position="445"/>
        <end position="472"/>
    </location>
</feature>
<feature type="compositionally biased region" description="Low complexity" evidence="1">
    <location>
        <begin position="473"/>
        <end position="599"/>
    </location>
</feature>
<accession>A0A9P7KUL7</accession>
<dbReference type="AlphaFoldDB" id="A0A9P7KUL7"/>
<protein>
    <recommendedName>
        <fullName evidence="3">DUF7908 domain-containing protein</fullName>
    </recommendedName>
</protein>
<gene>
    <name evidence="4" type="ORF">KAF25_002110</name>
</gene>
<keyword evidence="2" id="KW-0732">Signal</keyword>
<feature type="compositionally biased region" description="Polar residues" evidence="1">
    <location>
        <begin position="337"/>
        <end position="347"/>
    </location>
</feature>